<dbReference type="SMART" id="SM00862">
    <property type="entry name" value="Trans_reg_C"/>
    <property type="match status" value="1"/>
</dbReference>
<feature type="DNA-binding region" description="OmpR/PhoB-type" evidence="3">
    <location>
        <begin position="1"/>
        <end position="94"/>
    </location>
</feature>
<gene>
    <name evidence="5" type="ORF">RB614_30065</name>
</gene>
<protein>
    <submittedName>
        <fullName evidence="5">BTAD domain-containing putative transcriptional regulator</fullName>
    </submittedName>
</protein>
<dbReference type="InterPro" id="IPR019734">
    <property type="entry name" value="TPR_rpt"/>
</dbReference>
<dbReference type="Gene3D" id="1.25.40.10">
    <property type="entry name" value="Tetratricopeptide repeat domain"/>
    <property type="match status" value="2"/>
</dbReference>
<dbReference type="PROSITE" id="PS51755">
    <property type="entry name" value="OMPR_PHOB"/>
    <property type="match status" value="1"/>
</dbReference>
<dbReference type="InterPro" id="IPR058852">
    <property type="entry name" value="HTH_77"/>
</dbReference>
<dbReference type="RefSeq" id="WP_308716055.1">
    <property type="nucleotide sequence ID" value="NZ_JAVHUY010000034.1"/>
</dbReference>
<name>A0ABU0ZP30_9ACTN</name>
<dbReference type="Gene3D" id="3.40.50.300">
    <property type="entry name" value="P-loop containing nucleotide triphosphate hydrolases"/>
    <property type="match status" value="1"/>
</dbReference>
<comment type="similarity">
    <text evidence="1">Belongs to the AfsR/DnrI/RedD regulatory family.</text>
</comment>
<dbReference type="Pfam" id="PF25872">
    <property type="entry name" value="HTH_77"/>
    <property type="match status" value="1"/>
</dbReference>
<dbReference type="InterPro" id="IPR011990">
    <property type="entry name" value="TPR-like_helical_dom_sf"/>
</dbReference>
<evidence type="ECO:0000313" key="6">
    <source>
        <dbReference type="Proteomes" id="UP001230908"/>
    </source>
</evidence>
<proteinExistence type="inferred from homology"/>
<organism evidence="5 6">
    <name type="scientific">Phytohabitans maris</name>
    <dbReference type="NCBI Taxonomy" id="3071409"/>
    <lineage>
        <taxon>Bacteria</taxon>
        <taxon>Bacillati</taxon>
        <taxon>Actinomycetota</taxon>
        <taxon>Actinomycetes</taxon>
        <taxon>Micromonosporales</taxon>
        <taxon>Micromonosporaceae</taxon>
    </lineage>
</organism>
<dbReference type="Gene3D" id="1.10.10.10">
    <property type="entry name" value="Winged helix-like DNA-binding domain superfamily/Winged helix DNA-binding domain"/>
    <property type="match status" value="1"/>
</dbReference>
<dbReference type="PANTHER" id="PTHR47691">
    <property type="entry name" value="REGULATOR-RELATED"/>
    <property type="match status" value="1"/>
</dbReference>
<dbReference type="PRINTS" id="PR00364">
    <property type="entry name" value="DISEASERSIST"/>
</dbReference>
<dbReference type="SMART" id="SM00028">
    <property type="entry name" value="TPR"/>
    <property type="match status" value="3"/>
</dbReference>
<dbReference type="InterPro" id="IPR027417">
    <property type="entry name" value="P-loop_NTPase"/>
</dbReference>
<dbReference type="Pfam" id="PF00486">
    <property type="entry name" value="Trans_reg_C"/>
    <property type="match status" value="1"/>
</dbReference>
<dbReference type="InterPro" id="IPR005158">
    <property type="entry name" value="BTAD"/>
</dbReference>
<dbReference type="SMART" id="SM01043">
    <property type="entry name" value="BTAD"/>
    <property type="match status" value="1"/>
</dbReference>
<dbReference type="Proteomes" id="UP001230908">
    <property type="component" value="Unassembled WGS sequence"/>
</dbReference>
<dbReference type="EMBL" id="JAVHUY010000034">
    <property type="protein sequence ID" value="MDQ7908786.1"/>
    <property type="molecule type" value="Genomic_DNA"/>
</dbReference>
<dbReference type="InterPro" id="IPR016032">
    <property type="entry name" value="Sig_transdc_resp-reg_C-effctor"/>
</dbReference>
<dbReference type="InterPro" id="IPR036388">
    <property type="entry name" value="WH-like_DNA-bd_sf"/>
</dbReference>
<dbReference type="InterPro" id="IPR001867">
    <property type="entry name" value="OmpR/PhoB-type_DNA-bd"/>
</dbReference>
<evidence type="ECO:0000256" key="1">
    <source>
        <dbReference type="ARBA" id="ARBA00005820"/>
    </source>
</evidence>
<dbReference type="SUPFAM" id="SSF46894">
    <property type="entry name" value="C-terminal effector domain of the bipartite response regulators"/>
    <property type="match status" value="1"/>
</dbReference>
<keyword evidence="2 3" id="KW-0238">DNA-binding</keyword>
<evidence type="ECO:0000256" key="3">
    <source>
        <dbReference type="PROSITE-ProRule" id="PRU01091"/>
    </source>
</evidence>
<dbReference type="PANTHER" id="PTHR47691:SF3">
    <property type="entry name" value="HTH-TYPE TRANSCRIPTIONAL REGULATOR RV0890C-RELATED"/>
    <property type="match status" value="1"/>
</dbReference>
<sequence>MRISLLGPLQVRSDEGTGVNVGGPRPRSLLALLALNAGRVVTTDQLIEGLYGQDPPDGAVNALQSQVSRLRRGLRAAGVTAPIEMRSAGYRLGVDPEQVDVHRFARLAEEGRRSLDAGEFRHAAALLREAVGLWRGAALADVAGAPFAAGQAVRLAERRVAAVEDLAEAELAVGRHAALVTPLREAVEEHPLRERLRGQLMRALAGAGRQAEALAVFEDARRLLADELGADPSAELAEVHLAVLRGEVRPRPRRTAPGPDGAGAVVPAPVSSFVGREGELARVGDLLASGRLVTLVGPGGVGKTRLALEVTGRAVERTGVEAWFVDLALVDADAPAGGVAEAVVAALGLHDAGSLHPAKRPPAGGGATRPDPAGRLVAALAEREALLVLDNCEHVVARTAHLVRRLLGACRRVRVLATSREALGITGESLCPVAPLEVPVGTGTDPATVTPEWALGFAAVRLFVDRAVAVRPDFALGGAEAGSVLRICATLDGLPLAIELAAARLRALPLSEVEARLGDRFRLLARGERTAVPRHRTLRAVVEWSWDLLDGREQALARRLTVFAGGAPLAAVEEVCAGDGVDDPVEAAAGLVDRSLAEVDASGRYRMLETVRQFCAERLAESGEEARSREAHAEWFLRLAAEAEPFLRRSEQLEWLRRLDAEHANLLAALNRSVAAAPDRALRLVALLSGYWLLRGLRAEVAQLAAALLHTLGQEVPDGLEDEYVLCVLAARADGRERPGQREWWRRAESIMSARSTPPRYPYLSFLWAVAAGPTAASQRRPETHVGADPWSQALQRMGNGYVALFAGDVGEAAEREFDAALRGFRAVGDRLGTAETLDAVATLASRRGHHARSLRLWAEGIAAAVELGAAAFAVNMRCNRGYGLLGAGDLDAARADFAWAQSRARRGGLREELGAARCGLGEVARLDGDLAQARRQFELALREAPAEATFGEVTRVRALVGLGRVAEADGDLEGALAAHREALDTALRGGDLDEAAGVVAALAAVAVVAGDGERAAWLLGLGRAVRGGEPGVGAETEPATARTAARARELVGAHRFDQAHRRGASMTVEAALAGLGVTAATDAIRWSRPR</sequence>
<keyword evidence="6" id="KW-1185">Reference proteome</keyword>
<evidence type="ECO:0000256" key="2">
    <source>
        <dbReference type="ARBA" id="ARBA00023125"/>
    </source>
</evidence>
<evidence type="ECO:0000259" key="4">
    <source>
        <dbReference type="PROSITE" id="PS51755"/>
    </source>
</evidence>
<feature type="domain" description="OmpR/PhoB-type" evidence="4">
    <location>
        <begin position="1"/>
        <end position="94"/>
    </location>
</feature>
<comment type="caution">
    <text evidence="5">The sequence shown here is derived from an EMBL/GenBank/DDBJ whole genome shotgun (WGS) entry which is preliminary data.</text>
</comment>
<dbReference type="SUPFAM" id="SSF48452">
    <property type="entry name" value="TPR-like"/>
    <property type="match status" value="2"/>
</dbReference>
<accession>A0ABU0ZP30</accession>
<reference evidence="5 6" key="1">
    <citation type="submission" date="2023-08" db="EMBL/GenBank/DDBJ databases">
        <title>Phytohabitans sansha sp. nov., isolated from marine sediment.</title>
        <authorList>
            <person name="Zhao Y."/>
            <person name="Yi K."/>
        </authorList>
    </citation>
    <scope>NUCLEOTIDE SEQUENCE [LARGE SCALE GENOMIC DNA]</scope>
    <source>
        <strain evidence="5 6">ZYX-F-186</strain>
    </source>
</reference>
<dbReference type="SUPFAM" id="SSF52540">
    <property type="entry name" value="P-loop containing nucleoside triphosphate hydrolases"/>
    <property type="match status" value="1"/>
</dbReference>
<dbReference type="CDD" id="cd15831">
    <property type="entry name" value="BTAD"/>
    <property type="match status" value="1"/>
</dbReference>
<dbReference type="Pfam" id="PF03704">
    <property type="entry name" value="BTAD"/>
    <property type="match status" value="1"/>
</dbReference>
<evidence type="ECO:0000313" key="5">
    <source>
        <dbReference type="EMBL" id="MDQ7908786.1"/>
    </source>
</evidence>